<proteinExistence type="predicted"/>
<evidence type="ECO:0000256" key="1">
    <source>
        <dbReference type="SAM" id="Coils"/>
    </source>
</evidence>
<protein>
    <submittedName>
        <fullName evidence="2">MerR family transcriptional regulator</fullName>
    </submittedName>
</protein>
<dbReference type="RefSeq" id="WP_139066336.1">
    <property type="nucleotide sequence ID" value="NZ_CP040812.1"/>
</dbReference>
<sequence length="98" mass="11896">MNFEELISTEELCTRYRVEHTFIRYLGDSGLIEVIQVEQKEYVHCDNLGDFEKLHRLHYDLEINLEGIEAIHHLLRQVEKLQKKNRKLRNRLRLYEGD</sequence>
<organism evidence="2 3">
    <name type="scientific">Antarcticibacterium flavum</name>
    <dbReference type="NCBI Taxonomy" id="2058175"/>
    <lineage>
        <taxon>Bacteria</taxon>
        <taxon>Pseudomonadati</taxon>
        <taxon>Bacteroidota</taxon>
        <taxon>Flavobacteriia</taxon>
        <taxon>Flavobacteriales</taxon>
        <taxon>Flavobacteriaceae</taxon>
        <taxon>Antarcticibacterium</taxon>
    </lineage>
</organism>
<reference evidence="2 3" key="1">
    <citation type="submission" date="2019-06" db="EMBL/GenBank/DDBJ databases">
        <title>Complete genome sequence of Antarcticibacterium flavum KCTC 52984T from an Antarctic marine sediment.</title>
        <authorList>
            <person name="Lee Y.M."/>
            <person name="Shin S.C."/>
        </authorList>
    </citation>
    <scope>NUCLEOTIDE SEQUENCE [LARGE SCALE GENOMIC DNA]</scope>
    <source>
        <strain evidence="2 3">KCTC 52984</strain>
    </source>
</reference>
<evidence type="ECO:0000313" key="3">
    <source>
        <dbReference type="Proteomes" id="UP000309016"/>
    </source>
</evidence>
<gene>
    <name evidence="2" type="ORF">FHG64_10375</name>
</gene>
<accession>A0A5B7X4U1</accession>
<dbReference type="Pfam" id="PF13591">
    <property type="entry name" value="MerR_2"/>
    <property type="match status" value="1"/>
</dbReference>
<feature type="coiled-coil region" evidence="1">
    <location>
        <begin position="71"/>
        <end position="98"/>
    </location>
</feature>
<dbReference type="KEGG" id="afla:FHG64_10375"/>
<keyword evidence="3" id="KW-1185">Reference proteome</keyword>
<dbReference type="Proteomes" id="UP000309016">
    <property type="component" value="Chromosome"/>
</dbReference>
<dbReference type="EMBL" id="CP040812">
    <property type="protein sequence ID" value="QCY69771.1"/>
    <property type="molecule type" value="Genomic_DNA"/>
</dbReference>
<keyword evidence="1" id="KW-0175">Coiled coil</keyword>
<evidence type="ECO:0000313" key="2">
    <source>
        <dbReference type="EMBL" id="QCY69771.1"/>
    </source>
</evidence>
<name>A0A5B7X4U1_9FLAO</name>
<dbReference type="Gene3D" id="1.10.1660.10">
    <property type="match status" value="1"/>
</dbReference>
<dbReference type="OrthoDB" id="1494789at2"/>
<dbReference type="AlphaFoldDB" id="A0A5B7X4U1"/>